<keyword evidence="2" id="KW-0812">Transmembrane</keyword>
<dbReference type="Proteomes" id="UP001519460">
    <property type="component" value="Unassembled WGS sequence"/>
</dbReference>
<reference evidence="3 4" key="1">
    <citation type="journal article" date="2023" name="Sci. Data">
        <title>Genome assembly of the Korean intertidal mud-creeper Batillaria attramentaria.</title>
        <authorList>
            <person name="Patra A.K."/>
            <person name="Ho P.T."/>
            <person name="Jun S."/>
            <person name="Lee S.J."/>
            <person name="Kim Y."/>
            <person name="Won Y.J."/>
        </authorList>
    </citation>
    <scope>NUCLEOTIDE SEQUENCE [LARGE SCALE GENOMIC DNA]</scope>
    <source>
        <strain evidence="3">Wonlab-2016</strain>
    </source>
</reference>
<dbReference type="Pfam" id="PF09786">
    <property type="entry name" value="CytochromB561_N"/>
    <property type="match status" value="1"/>
</dbReference>
<evidence type="ECO:0008006" key="5">
    <source>
        <dbReference type="Google" id="ProtNLM"/>
    </source>
</evidence>
<feature type="region of interest" description="Disordered" evidence="1">
    <location>
        <begin position="88"/>
        <end position="117"/>
    </location>
</feature>
<comment type="caution">
    <text evidence="3">The sequence shown here is derived from an EMBL/GenBank/DDBJ whole genome shotgun (WGS) entry which is preliminary data.</text>
</comment>
<sequence length="447" mass="50390">MSASNVSSSPVLESTWHKRHQTTVARKSLISAVVIAVLLIVIYFDVKYHTVSSHFEINHWLWKAAEHGFRTPPPKQRGQQSPENSLIFSTTQGSFSSGDGSPHSMMRPLSPGFTSTSTPSHYQYHTVYSSSPGTPSASPFERITDLNTLDSFLQDQEEKELRSKQANPENLNTSSSSFWSYGASALDLTHTLRKYAYQLATLSPQSPAKTSAADQASLSGLDEVWSKYGVTEDDLYIWTEKLRKWLSATIVSRLSQKINDVNKQLQRIGCEDMQIGGSMVPALNDLVPYLDFFANQEYLVHRIHDLSTGSMSEFTWNKGGAYGKPWGEHLITDASLVMHLLCTYLDSRLPAQPRYMDGKVFTAQHFVKTPEKPDMHRKDNLLIYQTSINPPHFQVIIGTETYNLPKGRNNMFHAILLFFYHVRTKEGGMLGRINLGMSGLNILWIFD</sequence>
<organism evidence="3 4">
    <name type="scientific">Batillaria attramentaria</name>
    <dbReference type="NCBI Taxonomy" id="370345"/>
    <lineage>
        <taxon>Eukaryota</taxon>
        <taxon>Metazoa</taxon>
        <taxon>Spiralia</taxon>
        <taxon>Lophotrochozoa</taxon>
        <taxon>Mollusca</taxon>
        <taxon>Gastropoda</taxon>
        <taxon>Caenogastropoda</taxon>
        <taxon>Sorbeoconcha</taxon>
        <taxon>Cerithioidea</taxon>
        <taxon>Batillariidae</taxon>
        <taxon>Batillaria</taxon>
    </lineage>
</organism>
<dbReference type="AlphaFoldDB" id="A0ABD0JIE7"/>
<dbReference type="PANTHER" id="PTHR21780">
    <property type="entry name" value="TRANSMEMBRANE PROTEIN 209"/>
    <property type="match status" value="1"/>
</dbReference>
<proteinExistence type="predicted"/>
<dbReference type="InterPro" id="IPR019176">
    <property type="entry name" value="Cytochrome_B561-rel"/>
</dbReference>
<feature type="transmembrane region" description="Helical" evidence="2">
    <location>
        <begin position="28"/>
        <end position="46"/>
    </location>
</feature>
<gene>
    <name evidence="3" type="ORF">BaRGS_00034010</name>
</gene>
<evidence type="ECO:0000256" key="1">
    <source>
        <dbReference type="SAM" id="MobiDB-lite"/>
    </source>
</evidence>
<evidence type="ECO:0000256" key="2">
    <source>
        <dbReference type="SAM" id="Phobius"/>
    </source>
</evidence>
<accession>A0ABD0JIE7</accession>
<evidence type="ECO:0000313" key="3">
    <source>
        <dbReference type="EMBL" id="KAK7474717.1"/>
    </source>
</evidence>
<dbReference type="EMBL" id="JACVVK020000427">
    <property type="protein sequence ID" value="KAK7474717.1"/>
    <property type="molecule type" value="Genomic_DNA"/>
</dbReference>
<feature type="compositionally biased region" description="Polar residues" evidence="1">
    <location>
        <begin position="88"/>
        <end position="99"/>
    </location>
</feature>
<evidence type="ECO:0000313" key="4">
    <source>
        <dbReference type="Proteomes" id="UP001519460"/>
    </source>
</evidence>
<dbReference type="PANTHER" id="PTHR21780:SF0">
    <property type="entry name" value="TRANSMEMBRANE PROTEIN 209"/>
    <property type="match status" value="1"/>
</dbReference>
<keyword evidence="2" id="KW-1133">Transmembrane helix</keyword>
<keyword evidence="4" id="KW-1185">Reference proteome</keyword>
<name>A0ABD0JIE7_9CAEN</name>
<keyword evidence="2" id="KW-0472">Membrane</keyword>
<protein>
    <recommendedName>
        <fullName evidence="5">Transmembrane protein 209</fullName>
    </recommendedName>
</protein>